<gene>
    <name evidence="4" type="ORF">CF651_15115</name>
</gene>
<dbReference type="GO" id="GO:1990281">
    <property type="term" value="C:efflux pump complex"/>
    <property type="evidence" value="ECO:0007669"/>
    <property type="project" value="TreeGrafter"/>
</dbReference>
<sequence>MTLNDSVLSIENYSVIAPGSGILTDFNVVAGQTVSSTGGKLGQIQQIDPIKVTAELSENNYQLLKGKQELVYYDPDPPTNKGTAKISYLAPIMSATSKTYTLELEVSNKEHQLRPGKRYMIELTTEAEEQVSAIPTLSVIRENSDTFVFVKSGGQYQKRKVSLGRINGEYQEVLAGVKEGEQLVITGQNTLKDGQSVES</sequence>
<dbReference type="SUPFAM" id="SSF111369">
    <property type="entry name" value="HlyD-like secretion proteins"/>
    <property type="match status" value="1"/>
</dbReference>
<evidence type="ECO:0000313" key="5">
    <source>
        <dbReference type="Proteomes" id="UP000215509"/>
    </source>
</evidence>
<evidence type="ECO:0000313" key="4">
    <source>
        <dbReference type="EMBL" id="OXM85506.1"/>
    </source>
</evidence>
<evidence type="ECO:0000259" key="3">
    <source>
        <dbReference type="Pfam" id="PF25989"/>
    </source>
</evidence>
<dbReference type="Proteomes" id="UP000215509">
    <property type="component" value="Unassembled WGS sequence"/>
</dbReference>
<name>A0A229UPT9_9BACL</name>
<dbReference type="NCBIfam" id="TIGR01730">
    <property type="entry name" value="RND_mfp"/>
    <property type="match status" value="1"/>
</dbReference>
<organism evidence="4 5">
    <name type="scientific">Paenibacillus rigui</name>
    <dbReference type="NCBI Taxonomy" id="554312"/>
    <lineage>
        <taxon>Bacteria</taxon>
        <taxon>Bacillati</taxon>
        <taxon>Bacillota</taxon>
        <taxon>Bacilli</taxon>
        <taxon>Bacillales</taxon>
        <taxon>Paenibacillaceae</taxon>
        <taxon>Paenibacillus</taxon>
    </lineage>
</organism>
<protein>
    <submittedName>
        <fullName evidence="4">Uncharacterized protein</fullName>
    </submittedName>
</protein>
<dbReference type="GO" id="GO:0015562">
    <property type="term" value="F:efflux transmembrane transporter activity"/>
    <property type="evidence" value="ECO:0007669"/>
    <property type="project" value="TreeGrafter"/>
</dbReference>
<keyword evidence="5" id="KW-1185">Reference proteome</keyword>
<comment type="caution">
    <text evidence="4">The sequence shown here is derived from an EMBL/GenBank/DDBJ whole genome shotgun (WGS) entry which is preliminary data.</text>
</comment>
<proteinExistence type="inferred from homology"/>
<dbReference type="InterPro" id="IPR006143">
    <property type="entry name" value="RND_pump_MFP"/>
</dbReference>
<dbReference type="Gene3D" id="2.40.30.170">
    <property type="match status" value="1"/>
</dbReference>
<dbReference type="OrthoDB" id="1633529at2"/>
<dbReference type="Pfam" id="PF25954">
    <property type="entry name" value="Beta-barrel_RND_2"/>
    <property type="match status" value="1"/>
</dbReference>
<dbReference type="Gene3D" id="2.40.420.20">
    <property type="match status" value="1"/>
</dbReference>
<dbReference type="RefSeq" id="WP_094015702.1">
    <property type="nucleotide sequence ID" value="NZ_NMQW01000021.1"/>
</dbReference>
<feature type="domain" description="YknX-like C-terminal permuted SH3-like" evidence="3">
    <location>
        <begin position="132"/>
        <end position="198"/>
    </location>
</feature>
<dbReference type="InterPro" id="IPR058637">
    <property type="entry name" value="YknX-like_C"/>
</dbReference>
<dbReference type="EMBL" id="NMQW01000021">
    <property type="protein sequence ID" value="OXM85506.1"/>
    <property type="molecule type" value="Genomic_DNA"/>
</dbReference>
<dbReference type="PANTHER" id="PTHR30469">
    <property type="entry name" value="MULTIDRUG RESISTANCE PROTEIN MDTA"/>
    <property type="match status" value="1"/>
</dbReference>
<accession>A0A229UPT9</accession>
<reference evidence="4 5" key="1">
    <citation type="submission" date="2017-07" db="EMBL/GenBank/DDBJ databases">
        <title>Genome sequencing and assembly of Paenibacillus rigui.</title>
        <authorList>
            <person name="Mayilraj S."/>
        </authorList>
    </citation>
    <scope>NUCLEOTIDE SEQUENCE [LARGE SCALE GENOMIC DNA]</scope>
    <source>
        <strain evidence="4 5">JCM 16352</strain>
    </source>
</reference>
<evidence type="ECO:0000259" key="2">
    <source>
        <dbReference type="Pfam" id="PF25954"/>
    </source>
</evidence>
<comment type="similarity">
    <text evidence="1">Belongs to the membrane fusion protein (MFP) (TC 8.A.1) family.</text>
</comment>
<evidence type="ECO:0000256" key="1">
    <source>
        <dbReference type="ARBA" id="ARBA00009477"/>
    </source>
</evidence>
<dbReference type="AlphaFoldDB" id="A0A229UPT9"/>
<dbReference type="InterPro" id="IPR058792">
    <property type="entry name" value="Beta-barrel_RND_2"/>
</dbReference>
<dbReference type="Pfam" id="PF25989">
    <property type="entry name" value="YknX_C"/>
    <property type="match status" value="1"/>
</dbReference>
<feature type="domain" description="CusB-like beta-barrel" evidence="2">
    <location>
        <begin position="52"/>
        <end position="126"/>
    </location>
</feature>